<dbReference type="InterPro" id="IPR012337">
    <property type="entry name" value="RNaseH-like_sf"/>
</dbReference>
<accession>A0A9Q3BAN3</accession>
<dbReference type="SUPFAM" id="SSF53098">
    <property type="entry name" value="Ribonuclease H-like"/>
    <property type="match status" value="1"/>
</dbReference>
<evidence type="ECO:0000313" key="1">
    <source>
        <dbReference type="EMBL" id="MBW0461550.1"/>
    </source>
</evidence>
<dbReference type="EMBL" id="AVOT02000179">
    <property type="protein sequence ID" value="MBW0461550.1"/>
    <property type="molecule type" value="Genomic_DNA"/>
</dbReference>
<gene>
    <name evidence="1" type="ORF">O181_001265</name>
</gene>
<protein>
    <recommendedName>
        <fullName evidence="3">Integrase catalytic domain-containing protein</fullName>
    </recommendedName>
</protein>
<dbReference type="Gene3D" id="3.30.420.10">
    <property type="entry name" value="Ribonuclease H-like superfamily/Ribonuclease H"/>
    <property type="match status" value="1"/>
</dbReference>
<dbReference type="Proteomes" id="UP000765509">
    <property type="component" value="Unassembled WGS sequence"/>
</dbReference>
<evidence type="ECO:0008006" key="3">
    <source>
        <dbReference type="Google" id="ProtNLM"/>
    </source>
</evidence>
<sequence length="88" mass="10093">MRIQIKESKSSWETDHIDWAIALPPGGDRIYNACLVLVDRCRKEPILSPFHRNEAATDTAIVIWSRDIRHASLFQNITSDRDPKFTSA</sequence>
<organism evidence="1 2">
    <name type="scientific">Austropuccinia psidii MF-1</name>
    <dbReference type="NCBI Taxonomy" id="1389203"/>
    <lineage>
        <taxon>Eukaryota</taxon>
        <taxon>Fungi</taxon>
        <taxon>Dikarya</taxon>
        <taxon>Basidiomycota</taxon>
        <taxon>Pucciniomycotina</taxon>
        <taxon>Pucciniomycetes</taxon>
        <taxon>Pucciniales</taxon>
        <taxon>Sphaerophragmiaceae</taxon>
        <taxon>Austropuccinia</taxon>
    </lineage>
</organism>
<keyword evidence="2" id="KW-1185">Reference proteome</keyword>
<comment type="caution">
    <text evidence="1">The sequence shown here is derived from an EMBL/GenBank/DDBJ whole genome shotgun (WGS) entry which is preliminary data.</text>
</comment>
<dbReference type="GO" id="GO:0003676">
    <property type="term" value="F:nucleic acid binding"/>
    <property type="evidence" value="ECO:0007669"/>
    <property type="project" value="InterPro"/>
</dbReference>
<proteinExistence type="predicted"/>
<evidence type="ECO:0000313" key="2">
    <source>
        <dbReference type="Proteomes" id="UP000765509"/>
    </source>
</evidence>
<dbReference type="AlphaFoldDB" id="A0A9Q3BAN3"/>
<reference evidence="1" key="1">
    <citation type="submission" date="2021-03" db="EMBL/GenBank/DDBJ databases">
        <title>Draft genome sequence of rust myrtle Austropuccinia psidii MF-1, a brazilian biotype.</title>
        <authorList>
            <person name="Quecine M.C."/>
            <person name="Pachon D.M.R."/>
            <person name="Bonatelli M.L."/>
            <person name="Correr F.H."/>
            <person name="Franceschini L.M."/>
            <person name="Leite T.F."/>
            <person name="Margarido G.R.A."/>
            <person name="Almeida C.A."/>
            <person name="Ferrarezi J.A."/>
            <person name="Labate C.A."/>
        </authorList>
    </citation>
    <scope>NUCLEOTIDE SEQUENCE</scope>
    <source>
        <strain evidence="1">MF-1</strain>
    </source>
</reference>
<name>A0A9Q3BAN3_9BASI</name>
<dbReference type="InterPro" id="IPR036397">
    <property type="entry name" value="RNaseH_sf"/>
</dbReference>